<dbReference type="Pfam" id="PF17921">
    <property type="entry name" value="Integrase_H2C2"/>
    <property type="match status" value="1"/>
</dbReference>
<proteinExistence type="predicted"/>
<dbReference type="Gene3D" id="3.30.420.10">
    <property type="entry name" value="Ribonuclease H-like superfamily/Ribonuclease H"/>
    <property type="match status" value="1"/>
</dbReference>
<dbReference type="AlphaFoldDB" id="A0A6L2L3G5"/>
<gene>
    <name evidence="3" type="ORF">Tci_027608</name>
</gene>
<dbReference type="PANTHER" id="PTHR48475:SF2">
    <property type="entry name" value="RIBONUCLEASE H"/>
    <property type="match status" value="1"/>
</dbReference>
<dbReference type="Gene3D" id="1.10.340.70">
    <property type="match status" value="1"/>
</dbReference>
<dbReference type="SUPFAM" id="SSF56672">
    <property type="entry name" value="DNA/RNA polymerases"/>
    <property type="match status" value="1"/>
</dbReference>
<dbReference type="InterPro" id="IPR043502">
    <property type="entry name" value="DNA/RNA_pol_sf"/>
</dbReference>
<sequence>MHKEKCFSMDCGSWSCIQKIKKLIAELPTLTAPMEKEELIVYLMTAQEVVNAVLMTEKEAKKMPVYFVSRALQGPEINYTSMENFGTSFSACKQTAKEILPGTSDYYHHGPANQADFIVERLKEDSLVTTMVVEEELPEPWTLFMNGSSCMDGSGASMILTIPEGTKFTYVLRFRFDATNNEAEALIADLRIAEQMGIKNLQTNVDSCLVVPRSENKKADALRKIASTSFAHLTKQVLVEEVSEKSINEVKVLAAVEEEGDTWMNPIYNYLTEETLPAEKEKAKAIRRKSGRYAVINGVLYKKSYLGPWLRYVGPLQANYVLREIHEGSCSMHARTRSVVAKAIRIGYYWPTMHADARKLIRKCQDCRGIDIAGPFPEGPGKVKLIIVGMDYFTKWIESKPVATITVIPVEICMPTLRTSKVDMVQDDEALEINFDLLEEIREQAAIHEAKSKAEMEKYYNSKVHNTTLNLETWYTGSTMPAMQKDSEKLSPK</sequence>
<organism evidence="3">
    <name type="scientific">Tanacetum cinerariifolium</name>
    <name type="common">Dalmatian daisy</name>
    <name type="synonym">Chrysanthemum cinerariifolium</name>
    <dbReference type="NCBI Taxonomy" id="118510"/>
    <lineage>
        <taxon>Eukaryota</taxon>
        <taxon>Viridiplantae</taxon>
        <taxon>Streptophyta</taxon>
        <taxon>Embryophyta</taxon>
        <taxon>Tracheophyta</taxon>
        <taxon>Spermatophyta</taxon>
        <taxon>Magnoliopsida</taxon>
        <taxon>eudicotyledons</taxon>
        <taxon>Gunneridae</taxon>
        <taxon>Pentapetalae</taxon>
        <taxon>asterids</taxon>
        <taxon>campanulids</taxon>
        <taxon>Asterales</taxon>
        <taxon>Asteraceae</taxon>
        <taxon>Asteroideae</taxon>
        <taxon>Anthemideae</taxon>
        <taxon>Anthemidinae</taxon>
        <taxon>Tanacetum</taxon>
    </lineage>
</organism>
<feature type="domain" description="Reverse transcriptase/retrotransposon-derived protein RNase H-like" evidence="1">
    <location>
        <begin position="17"/>
        <end position="94"/>
    </location>
</feature>
<comment type="caution">
    <text evidence="3">The sequence shown here is derived from an EMBL/GenBank/DDBJ whole genome shotgun (WGS) entry which is preliminary data.</text>
</comment>
<evidence type="ECO:0008006" key="4">
    <source>
        <dbReference type="Google" id="ProtNLM"/>
    </source>
</evidence>
<dbReference type="Pfam" id="PF17919">
    <property type="entry name" value="RT_RNaseH_2"/>
    <property type="match status" value="1"/>
</dbReference>
<evidence type="ECO:0000259" key="2">
    <source>
        <dbReference type="Pfam" id="PF17921"/>
    </source>
</evidence>
<dbReference type="InterPro" id="IPR041588">
    <property type="entry name" value="Integrase_H2C2"/>
</dbReference>
<protein>
    <recommendedName>
        <fullName evidence="4">Reverse transcriptase domain-containing protein</fullName>
    </recommendedName>
</protein>
<dbReference type="GO" id="GO:0003676">
    <property type="term" value="F:nucleic acid binding"/>
    <property type="evidence" value="ECO:0007669"/>
    <property type="project" value="InterPro"/>
</dbReference>
<feature type="domain" description="Integrase zinc-binding" evidence="2">
    <location>
        <begin position="320"/>
        <end position="368"/>
    </location>
</feature>
<dbReference type="EMBL" id="BKCJ010003527">
    <property type="protein sequence ID" value="GEU55630.1"/>
    <property type="molecule type" value="Genomic_DNA"/>
</dbReference>
<accession>A0A6L2L3G5</accession>
<reference evidence="3" key="1">
    <citation type="journal article" date="2019" name="Sci. Rep.">
        <title>Draft genome of Tanacetum cinerariifolium, the natural source of mosquito coil.</title>
        <authorList>
            <person name="Yamashiro T."/>
            <person name="Shiraishi A."/>
            <person name="Satake H."/>
            <person name="Nakayama K."/>
        </authorList>
    </citation>
    <scope>NUCLEOTIDE SEQUENCE</scope>
</reference>
<name>A0A6L2L3G5_TANCI</name>
<dbReference type="PANTHER" id="PTHR48475">
    <property type="entry name" value="RIBONUCLEASE H"/>
    <property type="match status" value="1"/>
</dbReference>
<dbReference type="InterPro" id="IPR036397">
    <property type="entry name" value="RNaseH_sf"/>
</dbReference>
<evidence type="ECO:0000313" key="3">
    <source>
        <dbReference type="EMBL" id="GEU55630.1"/>
    </source>
</evidence>
<dbReference type="InterPro" id="IPR041577">
    <property type="entry name" value="RT_RNaseH_2"/>
</dbReference>
<evidence type="ECO:0000259" key="1">
    <source>
        <dbReference type="Pfam" id="PF17919"/>
    </source>
</evidence>